<dbReference type="KEGG" id="rml:FF011L_15830"/>
<evidence type="ECO:0000256" key="2">
    <source>
        <dbReference type="SAM" id="Phobius"/>
    </source>
</evidence>
<accession>A0A517MD63</accession>
<keyword evidence="2" id="KW-0812">Transmembrane</keyword>
<dbReference type="EMBL" id="CP036262">
    <property type="protein sequence ID" value="QDS92834.1"/>
    <property type="molecule type" value="Genomic_DNA"/>
</dbReference>
<feature type="compositionally biased region" description="Basic and acidic residues" evidence="1">
    <location>
        <begin position="18"/>
        <end position="34"/>
    </location>
</feature>
<keyword evidence="2" id="KW-0472">Membrane</keyword>
<dbReference type="Proteomes" id="UP000320672">
    <property type="component" value="Chromosome"/>
</dbReference>
<protein>
    <submittedName>
        <fullName evidence="3">Uncharacterized protein</fullName>
    </submittedName>
</protein>
<organism evidence="3 4">
    <name type="scientific">Roseimaritima multifibrata</name>
    <dbReference type="NCBI Taxonomy" id="1930274"/>
    <lineage>
        <taxon>Bacteria</taxon>
        <taxon>Pseudomonadati</taxon>
        <taxon>Planctomycetota</taxon>
        <taxon>Planctomycetia</taxon>
        <taxon>Pirellulales</taxon>
        <taxon>Pirellulaceae</taxon>
        <taxon>Roseimaritima</taxon>
    </lineage>
</organism>
<evidence type="ECO:0000313" key="3">
    <source>
        <dbReference type="EMBL" id="QDS92834.1"/>
    </source>
</evidence>
<keyword evidence="4" id="KW-1185">Reference proteome</keyword>
<proteinExistence type="predicted"/>
<dbReference type="AlphaFoldDB" id="A0A517MD63"/>
<feature type="transmembrane region" description="Helical" evidence="2">
    <location>
        <begin position="48"/>
        <end position="66"/>
    </location>
</feature>
<keyword evidence="2" id="KW-1133">Transmembrane helix</keyword>
<evidence type="ECO:0000256" key="1">
    <source>
        <dbReference type="SAM" id="MobiDB-lite"/>
    </source>
</evidence>
<gene>
    <name evidence="3" type="ORF">FF011L_15830</name>
</gene>
<evidence type="ECO:0000313" key="4">
    <source>
        <dbReference type="Proteomes" id="UP000320672"/>
    </source>
</evidence>
<sequence>MWHADCGDNGLRRHRNGRREGRGSDSREPKDRKTIKPLNAMHFSEQSLATNAIVFAIAATAIWFAGTKLSRYVDIYAERTGLRKSWFRKLEASETTWHKTCEITGYVHSLKRGRKRCLKLAPP</sequence>
<reference evidence="3 4" key="1">
    <citation type="submission" date="2019-02" db="EMBL/GenBank/DDBJ databases">
        <title>Deep-cultivation of Planctomycetes and their phenomic and genomic characterization uncovers novel biology.</title>
        <authorList>
            <person name="Wiegand S."/>
            <person name="Jogler M."/>
            <person name="Boedeker C."/>
            <person name="Pinto D."/>
            <person name="Vollmers J."/>
            <person name="Rivas-Marin E."/>
            <person name="Kohn T."/>
            <person name="Peeters S.H."/>
            <person name="Heuer A."/>
            <person name="Rast P."/>
            <person name="Oberbeckmann S."/>
            <person name="Bunk B."/>
            <person name="Jeske O."/>
            <person name="Meyerdierks A."/>
            <person name="Storesund J.E."/>
            <person name="Kallscheuer N."/>
            <person name="Luecker S."/>
            <person name="Lage O.M."/>
            <person name="Pohl T."/>
            <person name="Merkel B.J."/>
            <person name="Hornburger P."/>
            <person name="Mueller R.-W."/>
            <person name="Bruemmer F."/>
            <person name="Labrenz M."/>
            <person name="Spormann A.M."/>
            <person name="Op den Camp H."/>
            <person name="Overmann J."/>
            <person name="Amann R."/>
            <person name="Jetten M.S.M."/>
            <person name="Mascher T."/>
            <person name="Medema M.H."/>
            <person name="Devos D.P."/>
            <person name="Kaster A.-K."/>
            <person name="Ovreas L."/>
            <person name="Rohde M."/>
            <person name="Galperin M.Y."/>
            <person name="Jogler C."/>
        </authorList>
    </citation>
    <scope>NUCLEOTIDE SEQUENCE [LARGE SCALE GENOMIC DNA]</scope>
    <source>
        <strain evidence="3 4">FF011L</strain>
    </source>
</reference>
<feature type="region of interest" description="Disordered" evidence="1">
    <location>
        <begin position="1"/>
        <end position="35"/>
    </location>
</feature>
<name>A0A517MD63_9BACT</name>